<comment type="catalytic activity">
    <reaction evidence="1">
        <text>a myo-inositol phosphate + H2O = myo-inositol + phosphate</text>
        <dbReference type="Rhea" id="RHEA:24056"/>
        <dbReference type="ChEBI" id="CHEBI:15377"/>
        <dbReference type="ChEBI" id="CHEBI:17268"/>
        <dbReference type="ChEBI" id="CHEBI:43474"/>
        <dbReference type="ChEBI" id="CHEBI:84139"/>
        <dbReference type="EC" id="3.1.3.25"/>
    </reaction>
</comment>
<dbReference type="GO" id="GO:0046872">
    <property type="term" value="F:metal ion binding"/>
    <property type="evidence" value="ECO:0007669"/>
    <property type="project" value="UniProtKB-KW"/>
</dbReference>
<sequence length="271" mass="30889">MDVIQREILFNRIRSWILDAGNIIRENMYDPLTIDTKSNPKDLVTELDRQVEFFFATKIKEHYPEHLLLSEEGYGDHLSHFDGTIWVIDPIDGTMNFVNQKQNFAISIGVYADGIGEIGFIYDVMRNNLYSAMRDNGAYKNNVRLQPLQEKLTLKESVLCMSHRWFMPNRFVDEEVMHLLSKEVRGLRSYGSAAIELAYVAEGAAEAYISMGLEPWDVAAGRVILSEVGGKLTDMDGKEIPMLSRSTIIACNPSIQSKLLHEYFKKGKKVT</sequence>
<feature type="binding site" evidence="7">
    <location>
        <position position="89"/>
    </location>
    <ligand>
        <name>Mg(2+)</name>
        <dbReference type="ChEBI" id="CHEBI:18420"/>
        <label>1</label>
        <note>catalytic</note>
    </ligand>
</feature>
<feature type="binding site" evidence="7">
    <location>
        <position position="71"/>
    </location>
    <ligand>
        <name>Mg(2+)</name>
        <dbReference type="ChEBI" id="CHEBI:18420"/>
        <label>1</label>
        <note>catalytic</note>
    </ligand>
</feature>
<dbReference type="GO" id="GO:0006020">
    <property type="term" value="P:inositol metabolic process"/>
    <property type="evidence" value="ECO:0007669"/>
    <property type="project" value="TreeGrafter"/>
</dbReference>
<dbReference type="InterPro" id="IPR020550">
    <property type="entry name" value="Inositol_monophosphatase_CS"/>
</dbReference>
<dbReference type="GO" id="GO:0046854">
    <property type="term" value="P:phosphatidylinositol phosphate biosynthetic process"/>
    <property type="evidence" value="ECO:0007669"/>
    <property type="project" value="InterPro"/>
</dbReference>
<dbReference type="PANTHER" id="PTHR20854:SF4">
    <property type="entry name" value="INOSITOL-1-MONOPHOSPHATASE-RELATED"/>
    <property type="match status" value="1"/>
</dbReference>
<reference evidence="8" key="2">
    <citation type="submission" date="2021-04" db="EMBL/GenBank/DDBJ databases">
        <authorList>
            <person name="Gilroy R."/>
        </authorList>
    </citation>
    <scope>NUCLEOTIDE SEQUENCE</scope>
    <source>
        <strain evidence="8">CHK169-2315</strain>
    </source>
</reference>
<dbReference type="FunFam" id="3.30.540.10:FF:000003">
    <property type="entry name" value="Inositol-1-monophosphatase"/>
    <property type="match status" value="1"/>
</dbReference>
<evidence type="ECO:0000256" key="4">
    <source>
        <dbReference type="ARBA" id="ARBA00022723"/>
    </source>
</evidence>
<feature type="binding site" evidence="7">
    <location>
        <position position="91"/>
    </location>
    <ligand>
        <name>Mg(2+)</name>
        <dbReference type="ChEBI" id="CHEBI:18420"/>
        <label>1</label>
        <note>catalytic</note>
    </ligand>
</feature>
<comment type="cofactor">
    <cofactor evidence="2 7">
        <name>Mg(2+)</name>
        <dbReference type="ChEBI" id="CHEBI:18420"/>
    </cofactor>
</comment>
<proteinExistence type="predicted"/>
<dbReference type="InterPro" id="IPR020583">
    <property type="entry name" value="Inositol_monoP_metal-BS"/>
</dbReference>
<evidence type="ECO:0000256" key="5">
    <source>
        <dbReference type="ARBA" id="ARBA00022801"/>
    </source>
</evidence>
<keyword evidence="5" id="KW-0378">Hydrolase</keyword>
<dbReference type="AlphaFoldDB" id="A0A9D1PP02"/>
<dbReference type="PRINTS" id="PR00377">
    <property type="entry name" value="IMPHPHTASES"/>
</dbReference>
<evidence type="ECO:0000256" key="1">
    <source>
        <dbReference type="ARBA" id="ARBA00001033"/>
    </source>
</evidence>
<dbReference type="PANTHER" id="PTHR20854">
    <property type="entry name" value="INOSITOL MONOPHOSPHATASE"/>
    <property type="match status" value="1"/>
</dbReference>
<dbReference type="CDD" id="cd01637">
    <property type="entry name" value="IMPase_like"/>
    <property type="match status" value="1"/>
</dbReference>
<feature type="binding site" evidence="7">
    <location>
        <position position="92"/>
    </location>
    <ligand>
        <name>Mg(2+)</name>
        <dbReference type="ChEBI" id="CHEBI:18420"/>
        <label>1</label>
        <note>catalytic</note>
    </ligand>
</feature>
<comment type="caution">
    <text evidence="8">The sequence shown here is derived from an EMBL/GenBank/DDBJ whole genome shotgun (WGS) entry which is preliminary data.</text>
</comment>
<evidence type="ECO:0000256" key="3">
    <source>
        <dbReference type="ARBA" id="ARBA00013106"/>
    </source>
</evidence>
<dbReference type="Pfam" id="PF00459">
    <property type="entry name" value="Inositol_P"/>
    <property type="match status" value="1"/>
</dbReference>
<dbReference type="GO" id="GO:0007165">
    <property type="term" value="P:signal transduction"/>
    <property type="evidence" value="ECO:0007669"/>
    <property type="project" value="TreeGrafter"/>
</dbReference>
<dbReference type="SUPFAM" id="SSF56655">
    <property type="entry name" value="Carbohydrate phosphatase"/>
    <property type="match status" value="1"/>
</dbReference>
<evidence type="ECO:0000256" key="7">
    <source>
        <dbReference type="PIRSR" id="PIRSR600760-2"/>
    </source>
</evidence>
<reference evidence="8" key="1">
    <citation type="journal article" date="2021" name="PeerJ">
        <title>Extensive microbial diversity within the chicken gut microbiome revealed by metagenomics and culture.</title>
        <authorList>
            <person name="Gilroy R."/>
            <person name="Ravi A."/>
            <person name="Getino M."/>
            <person name="Pursley I."/>
            <person name="Horton D.L."/>
            <person name="Alikhan N.F."/>
            <person name="Baker D."/>
            <person name="Gharbi K."/>
            <person name="Hall N."/>
            <person name="Watson M."/>
            <person name="Adriaenssens E.M."/>
            <person name="Foster-Nyarko E."/>
            <person name="Jarju S."/>
            <person name="Secka A."/>
            <person name="Antonio M."/>
            <person name="Oren A."/>
            <person name="Chaudhuri R.R."/>
            <person name="La Ragione R."/>
            <person name="Hildebrand F."/>
            <person name="Pallen M.J."/>
        </authorList>
    </citation>
    <scope>NUCLEOTIDE SEQUENCE</scope>
    <source>
        <strain evidence="8">CHK169-2315</strain>
    </source>
</reference>
<evidence type="ECO:0000256" key="2">
    <source>
        <dbReference type="ARBA" id="ARBA00001946"/>
    </source>
</evidence>
<dbReference type="GO" id="GO:0008934">
    <property type="term" value="F:inositol monophosphate 1-phosphatase activity"/>
    <property type="evidence" value="ECO:0007669"/>
    <property type="project" value="TreeGrafter"/>
</dbReference>
<dbReference type="EMBL" id="DXHX01000156">
    <property type="protein sequence ID" value="HIV75562.1"/>
    <property type="molecule type" value="Genomic_DNA"/>
</dbReference>
<dbReference type="InterPro" id="IPR000760">
    <property type="entry name" value="Inositol_monophosphatase-like"/>
</dbReference>
<evidence type="ECO:0000313" key="9">
    <source>
        <dbReference type="Proteomes" id="UP000823937"/>
    </source>
</evidence>
<keyword evidence="4 7" id="KW-0479">Metal-binding</keyword>
<evidence type="ECO:0000313" key="8">
    <source>
        <dbReference type="EMBL" id="HIV75562.1"/>
    </source>
</evidence>
<name>A0A9D1PP02_9BACI</name>
<organism evidence="8 9">
    <name type="scientific">Candidatus Pseudogracilibacillus intestinigallinarum</name>
    <dbReference type="NCBI Taxonomy" id="2838742"/>
    <lineage>
        <taxon>Bacteria</taxon>
        <taxon>Bacillati</taxon>
        <taxon>Bacillota</taxon>
        <taxon>Bacilli</taxon>
        <taxon>Bacillales</taxon>
        <taxon>Bacillaceae</taxon>
        <taxon>Pseudogracilibacillus</taxon>
    </lineage>
</organism>
<keyword evidence="6 7" id="KW-0460">Magnesium</keyword>
<dbReference type="PROSITE" id="PS00629">
    <property type="entry name" value="IMP_1"/>
    <property type="match status" value="1"/>
</dbReference>
<dbReference type="Gene3D" id="3.30.540.10">
    <property type="entry name" value="Fructose-1,6-Bisphosphatase, subunit A, domain 1"/>
    <property type="match status" value="1"/>
</dbReference>
<dbReference type="PROSITE" id="PS00630">
    <property type="entry name" value="IMP_2"/>
    <property type="match status" value="1"/>
</dbReference>
<protein>
    <recommendedName>
        <fullName evidence="3">inositol-phosphate phosphatase</fullName>
        <ecNumber evidence="3">3.1.3.25</ecNumber>
    </recommendedName>
</protein>
<feature type="binding site" evidence="7">
    <location>
        <position position="217"/>
    </location>
    <ligand>
        <name>Mg(2+)</name>
        <dbReference type="ChEBI" id="CHEBI:18420"/>
        <label>1</label>
        <note>catalytic</note>
    </ligand>
</feature>
<evidence type="ECO:0000256" key="6">
    <source>
        <dbReference type="ARBA" id="ARBA00022842"/>
    </source>
</evidence>
<gene>
    <name evidence="8" type="ORF">H9895_10850</name>
</gene>
<dbReference type="Proteomes" id="UP000823937">
    <property type="component" value="Unassembled WGS sequence"/>
</dbReference>
<accession>A0A9D1PP02</accession>
<dbReference type="EC" id="3.1.3.25" evidence="3"/>
<dbReference type="Gene3D" id="3.40.190.80">
    <property type="match status" value="1"/>
</dbReference>